<dbReference type="PROSITE" id="PS50878">
    <property type="entry name" value="RT_POL"/>
    <property type="match status" value="1"/>
</dbReference>
<keyword evidence="2" id="KW-0695">RNA-directed DNA polymerase</keyword>
<proteinExistence type="predicted"/>
<dbReference type="Proteomes" id="UP000234433">
    <property type="component" value="Unassembled WGS sequence"/>
</dbReference>
<feature type="domain" description="Reverse transcriptase" evidence="1">
    <location>
        <begin position="128"/>
        <end position="385"/>
    </location>
</feature>
<gene>
    <name evidence="2" type="ORF">BANT918_00979</name>
</gene>
<name>A0A2H1IGR1_9MICO</name>
<dbReference type="CDD" id="cd01646">
    <property type="entry name" value="RT_Bac_retron_I"/>
    <property type="match status" value="1"/>
</dbReference>
<dbReference type="InterPro" id="IPR000477">
    <property type="entry name" value="RT_dom"/>
</dbReference>
<organism evidence="2 3">
    <name type="scientific">Brevibacterium antiquum CNRZ 918</name>
    <dbReference type="NCBI Taxonomy" id="1255637"/>
    <lineage>
        <taxon>Bacteria</taxon>
        <taxon>Bacillati</taxon>
        <taxon>Actinomycetota</taxon>
        <taxon>Actinomycetes</taxon>
        <taxon>Micrococcales</taxon>
        <taxon>Brevibacteriaceae</taxon>
        <taxon>Brevibacterium</taxon>
    </lineage>
</organism>
<keyword evidence="2" id="KW-0548">Nucleotidyltransferase</keyword>
<dbReference type="Pfam" id="PF00078">
    <property type="entry name" value="RVT_1"/>
    <property type="match status" value="1"/>
</dbReference>
<evidence type="ECO:0000313" key="2">
    <source>
        <dbReference type="EMBL" id="SMX74373.1"/>
    </source>
</evidence>
<sequence length="711" mass="80092">MELLRGGASRLRALATECLPFELPLEASRPWLYQWFDSKIVRLSGYKATVVTSSRKDLLLVALLGSGGRLPVFASGGHLIRIPISGEGIAKKWRAPATFLVRRNQLKTRRLELLSLGSQLAIAFVYANHRDSLLYYGSRSHSALRFPSRITSPGKHLSSKFKVAGKGQETSIETRARVLGTYNSFFAYERYAFIGEFYDSKRWHALEGHWRFLRRLDVSNCFGSIYTHSFSWATSTDAHSKAHLGGLPKFGDADLGRVFDKVMQASNWGETHGICVGPESSRVFAEIIFQKLDLIIRQRLHNTGLSGRDYEILRYVDDFFVFVREEPDLDRVTAVISSVLEESGFTLNSSKTKDYTTPFTTAISERKASLKIFLKHALPFDGSLPGYDIREIGVQLRSTMISSDSDAQAIGAALTQVERRLRKFLKQRASKCADYEEAQELLSYVWSFAHSMLYLYLANPSVSSSMKLIRTLRDVRRASMLCSQLTPRSRSMIDLESSESLHFAVTRAIGRLLFTSGAEIEICQFLSLASASDLEMASGDSVLADLCNLLREYLTSNRAPKSNQAGLFLLLSTMKYFLARDRSDPAQVDQLLAVCSDFSDLLFDGQFLPPRSVVSHASQELLLLALLECPFIDEARKFALLNKGWVLATLRDQFDFTGDPLRSARRFLKRCIADEGLARRGVVSLPTLGAFVWDDDYFDDMLYEKEPQFVY</sequence>
<keyword evidence="2" id="KW-0808">Transferase</keyword>
<evidence type="ECO:0000313" key="3">
    <source>
        <dbReference type="Proteomes" id="UP000234433"/>
    </source>
</evidence>
<dbReference type="AlphaFoldDB" id="A0A2H1IGR1"/>
<protein>
    <submittedName>
        <fullName evidence="2">Reverse transcriptase (RNA-dependent DNA polymerase)</fullName>
    </submittedName>
</protein>
<accession>A0A2H1IGR1</accession>
<evidence type="ECO:0000259" key="1">
    <source>
        <dbReference type="PROSITE" id="PS50878"/>
    </source>
</evidence>
<reference evidence="2 3" key="1">
    <citation type="submission" date="2017-03" db="EMBL/GenBank/DDBJ databases">
        <authorList>
            <person name="Afonso C.L."/>
            <person name="Miller P.J."/>
            <person name="Scott M.A."/>
            <person name="Spackman E."/>
            <person name="Goraichik I."/>
            <person name="Dimitrov K.M."/>
            <person name="Suarez D.L."/>
            <person name="Swayne D.E."/>
        </authorList>
    </citation>
    <scope>NUCLEOTIDE SEQUENCE [LARGE SCALE GENOMIC DNA]</scope>
    <source>
        <strain evidence="2 3">CNRZ 918</strain>
    </source>
</reference>
<dbReference type="OrthoDB" id="1550386at2"/>
<dbReference type="GO" id="GO:0003964">
    <property type="term" value="F:RNA-directed DNA polymerase activity"/>
    <property type="evidence" value="ECO:0007669"/>
    <property type="project" value="UniProtKB-KW"/>
</dbReference>
<dbReference type="RefSeq" id="WP_145996931.1">
    <property type="nucleotide sequence ID" value="NZ_FXZD01000002.1"/>
</dbReference>
<dbReference type="EMBL" id="FXZD01000002">
    <property type="protein sequence ID" value="SMX74373.1"/>
    <property type="molecule type" value="Genomic_DNA"/>
</dbReference>